<name>A0A0L7R618_9HYME</name>
<organism evidence="2 3">
    <name type="scientific">Habropoda laboriosa</name>
    <dbReference type="NCBI Taxonomy" id="597456"/>
    <lineage>
        <taxon>Eukaryota</taxon>
        <taxon>Metazoa</taxon>
        <taxon>Ecdysozoa</taxon>
        <taxon>Arthropoda</taxon>
        <taxon>Hexapoda</taxon>
        <taxon>Insecta</taxon>
        <taxon>Pterygota</taxon>
        <taxon>Neoptera</taxon>
        <taxon>Endopterygota</taxon>
        <taxon>Hymenoptera</taxon>
        <taxon>Apocrita</taxon>
        <taxon>Aculeata</taxon>
        <taxon>Apoidea</taxon>
        <taxon>Anthophila</taxon>
        <taxon>Apidae</taxon>
        <taxon>Habropoda</taxon>
    </lineage>
</organism>
<evidence type="ECO:0000313" key="2">
    <source>
        <dbReference type="EMBL" id="KOC66206.1"/>
    </source>
</evidence>
<sequence length="426" mass="48201">FVRVIGLPEYLSKEGRGQKLIAQARCGNLENWNKYWEEEEGRRCDLCGDRFGNLERLTRDCKETDRDIRMEDVSAQPELDEASRTMCIKSDLTPADNISSQPSILRERVSPGPPRLALWVSYLITNSRGPQLFSTGYRKPELLLPPSRLARHLRLSLCKVCLGTDLIYGSHVWINTNQQNLRRLQTSVQQEIYTTSWTPPRDRAMEKSSHAAERFQRMSPFVTLSVKPSKYTDVDCHRIHGEPREGGLASTRKYCALTLLQAKDRKGRAISLVVEAVELKQTTAGEYFYSSSKSSAEISNCLEHGGGTEVEEIQVGIVGASNLHAILFHARRRQLPDGEKSGSDEKIPPKRKSNGFVNAWTFVYEELARRSKSKNKTGDRALKKSVVGSANKFREQRGREREEKEGYLFGAVDKTARLGKTQLLPI</sequence>
<protein>
    <submittedName>
        <fullName evidence="2">Uncharacterized protein</fullName>
    </submittedName>
</protein>
<keyword evidence="3" id="KW-1185">Reference proteome</keyword>
<evidence type="ECO:0000256" key="1">
    <source>
        <dbReference type="SAM" id="MobiDB-lite"/>
    </source>
</evidence>
<evidence type="ECO:0000313" key="3">
    <source>
        <dbReference type="Proteomes" id="UP000053825"/>
    </source>
</evidence>
<proteinExistence type="predicted"/>
<accession>A0A0L7R618</accession>
<feature type="compositionally biased region" description="Basic and acidic residues" evidence="1">
    <location>
        <begin position="392"/>
        <end position="404"/>
    </location>
</feature>
<dbReference type="AlphaFoldDB" id="A0A0L7R618"/>
<gene>
    <name evidence="2" type="ORF">WH47_07275</name>
</gene>
<dbReference type="STRING" id="597456.A0A0L7R618"/>
<feature type="region of interest" description="Disordered" evidence="1">
    <location>
        <begin position="374"/>
        <end position="404"/>
    </location>
</feature>
<dbReference type="EMBL" id="KQ414648">
    <property type="protein sequence ID" value="KOC66206.1"/>
    <property type="molecule type" value="Genomic_DNA"/>
</dbReference>
<feature type="non-terminal residue" evidence="2">
    <location>
        <position position="1"/>
    </location>
</feature>
<dbReference type="Proteomes" id="UP000053825">
    <property type="component" value="Unassembled WGS sequence"/>
</dbReference>
<reference evidence="2 3" key="1">
    <citation type="submission" date="2015-07" db="EMBL/GenBank/DDBJ databases">
        <title>The genome of Habropoda laboriosa.</title>
        <authorList>
            <person name="Pan H."/>
            <person name="Kapheim K."/>
        </authorList>
    </citation>
    <scope>NUCLEOTIDE SEQUENCE [LARGE SCALE GENOMIC DNA]</scope>
    <source>
        <strain evidence="2">0110345459</strain>
    </source>
</reference>